<dbReference type="Pfam" id="PF00617">
    <property type="entry name" value="RasGEF"/>
    <property type="match status" value="1"/>
</dbReference>
<evidence type="ECO:0000313" key="6">
    <source>
        <dbReference type="EMBL" id="PWZ01775.1"/>
    </source>
</evidence>
<feature type="region of interest" description="Disordered" evidence="3">
    <location>
        <begin position="801"/>
        <end position="893"/>
    </location>
</feature>
<dbReference type="Pfam" id="PF00618">
    <property type="entry name" value="RasGEF_N"/>
    <property type="match status" value="1"/>
</dbReference>
<dbReference type="InterPro" id="IPR036964">
    <property type="entry name" value="RASGEF_cat_dom_sf"/>
</dbReference>
<feature type="compositionally biased region" description="Low complexity" evidence="3">
    <location>
        <begin position="232"/>
        <end position="244"/>
    </location>
</feature>
<accession>A0A317XU19</accession>
<feature type="compositionally biased region" description="Basic and acidic residues" evidence="3">
    <location>
        <begin position="1456"/>
        <end position="1473"/>
    </location>
</feature>
<feature type="compositionally biased region" description="Polar residues" evidence="3">
    <location>
        <begin position="1525"/>
        <end position="1542"/>
    </location>
</feature>
<dbReference type="InterPro" id="IPR000651">
    <property type="entry name" value="Ras-like_Gua-exchang_fac_N"/>
</dbReference>
<dbReference type="InterPro" id="IPR023578">
    <property type="entry name" value="Ras_GEF_dom_sf"/>
</dbReference>
<dbReference type="GO" id="GO:0007265">
    <property type="term" value="P:Ras protein signal transduction"/>
    <property type="evidence" value="ECO:0007669"/>
    <property type="project" value="TreeGrafter"/>
</dbReference>
<feature type="region of interest" description="Disordered" evidence="3">
    <location>
        <begin position="690"/>
        <end position="757"/>
    </location>
</feature>
<feature type="compositionally biased region" description="Polar residues" evidence="3">
    <location>
        <begin position="617"/>
        <end position="634"/>
    </location>
</feature>
<name>A0A317XU19_9BASI</name>
<gene>
    <name evidence="6" type="ORF">BCV70DRAFT_204565</name>
</gene>
<reference evidence="6 7" key="1">
    <citation type="journal article" date="2018" name="Mol. Biol. Evol.">
        <title>Broad Genomic Sampling Reveals a Smut Pathogenic Ancestry of the Fungal Clade Ustilaginomycotina.</title>
        <authorList>
            <person name="Kijpornyongpan T."/>
            <person name="Mondo S.J."/>
            <person name="Barry K."/>
            <person name="Sandor L."/>
            <person name="Lee J."/>
            <person name="Lipzen A."/>
            <person name="Pangilinan J."/>
            <person name="LaButti K."/>
            <person name="Hainaut M."/>
            <person name="Henrissat B."/>
            <person name="Grigoriev I.V."/>
            <person name="Spatafora J.W."/>
            <person name="Aime M.C."/>
        </authorList>
    </citation>
    <scope>NUCLEOTIDE SEQUENCE [LARGE SCALE GENOMIC DNA]</scope>
    <source>
        <strain evidence="6 7">MCA 3645</strain>
    </source>
</reference>
<feature type="compositionally biased region" description="Polar residues" evidence="3">
    <location>
        <begin position="306"/>
        <end position="318"/>
    </location>
</feature>
<dbReference type="SUPFAM" id="SSF48366">
    <property type="entry name" value="Ras GEF"/>
    <property type="match status" value="1"/>
</dbReference>
<feature type="compositionally biased region" description="Low complexity" evidence="3">
    <location>
        <begin position="525"/>
        <end position="544"/>
    </location>
</feature>
<dbReference type="Gene3D" id="1.10.840.10">
    <property type="entry name" value="Ras guanine-nucleotide exchange factors catalytic domain"/>
    <property type="match status" value="1"/>
</dbReference>
<feature type="compositionally biased region" description="Polar residues" evidence="3">
    <location>
        <begin position="1218"/>
        <end position="1231"/>
    </location>
</feature>
<feature type="compositionally biased region" description="Low complexity" evidence="3">
    <location>
        <begin position="1171"/>
        <end position="1186"/>
    </location>
</feature>
<dbReference type="EMBL" id="KZ819189">
    <property type="protein sequence ID" value="PWZ01775.1"/>
    <property type="molecule type" value="Genomic_DNA"/>
</dbReference>
<dbReference type="OrthoDB" id="28357at2759"/>
<feature type="compositionally biased region" description="Low complexity" evidence="3">
    <location>
        <begin position="1490"/>
        <end position="1501"/>
    </location>
</feature>
<organism evidence="6 7">
    <name type="scientific">Testicularia cyperi</name>
    <dbReference type="NCBI Taxonomy" id="1882483"/>
    <lineage>
        <taxon>Eukaryota</taxon>
        <taxon>Fungi</taxon>
        <taxon>Dikarya</taxon>
        <taxon>Basidiomycota</taxon>
        <taxon>Ustilaginomycotina</taxon>
        <taxon>Ustilaginomycetes</taxon>
        <taxon>Ustilaginales</taxon>
        <taxon>Anthracoideaceae</taxon>
        <taxon>Testicularia</taxon>
    </lineage>
</organism>
<feature type="compositionally biased region" description="Polar residues" evidence="3">
    <location>
        <begin position="857"/>
        <end position="868"/>
    </location>
</feature>
<feature type="compositionally biased region" description="Basic and acidic residues" evidence="3">
    <location>
        <begin position="819"/>
        <end position="828"/>
    </location>
</feature>
<evidence type="ECO:0000256" key="2">
    <source>
        <dbReference type="PROSITE-ProRule" id="PRU00168"/>
    </source>
</evidence>
<feature type="compositionally biased region" description="Polar residues" evidence="3">
    <location>
        <begin position="1549"/>
        <end position="1558"/>
    </location>
</feature>
<feature type="compositionally biased region" description="Low complexity" evidence="3">
    <location>
        <begin position="877"/>
        <end position="893"/>
    </location>
</feature>
<evidence type="ECO:0000256" key="3">
    <source>
        <dbReference type="SAM" id="MobiDB-lite"/>
    </source>
</evidence>
<feature type="compositionally biased region" description="Low complexity" evidence="3">
    <location>
        <begin position="844"/>
        <end position="855"/>
    </location>
</feature>
<dbReference type="PANTHER" id="PTHR23113">
    <property type="entry name" value="GUANINE NUCLEOTIDE EXCHANGE FACTOR"/>
    <property type="match status" value="1"/>
</dbReference>
<feature type="compositionally biased region" description="Polar residues" evidence="3">
    <location>
        <begin position="273"/>
        <end position="297"/>
    </location>
</feature>
<evidence type="ECO:0000259" key="4">
    <source>
        <dbReference type="PROSITE" id="PS50009"/>
    </source>
</evidence>
<feature type="compositionally biased region" description="Polar residues" evidence="3">
    <location>
        <begin position="245"/>
        <end position="256"/>
    </location>
</feature>
<dbReference type="GO" id="GO:0005886">
    <property type="term" value="C:plasma membrane"/>
    <property type="evidence" value="ECO:0007669"/>
    <property type="project" value="TreeGrafter"/>
</dbReference>
<feature type="region of interest" description="Disordered" evidence="3">
    <location>
        <begin position="111"/>
        <end position="143"/>
    </location>
</feature>
<dbReference type="Gene3D" id="1.20.870.10">
    <property type="entry name" value="Son of sevenless (SoS) protein Chain: S domain 1"/>
    <property type="match status" value="1"/>
</dbReference>
<feature type="region of interest" description="Disordered" evidence="3">
    <location>
        <begin position="1396"/>
        <end position="1436"/>
    </location>
</feature>
<dbReference type="PANTHER" id="PTHR23113:SF348">
    <property type="entry name" value="GUANYL-NUCLEOTIDE EXCHANGE FACTOR RASGEF, PUTATIVE (AFU_ORTHOLOGUE AFUA_1G04700)-RELATED"/>
    <property type="match status" value="1"/>
</dbReference>
<dbReference type="SUPFAM" id="SSF52540">
    <property type="entry name" value="P-loop containing nucleoside triphosphate hydrolases"/>
    <property type="match status" value="1"/>
</dbReference>
<feature type="region of interest" description="Disordered" evidence="3">
    <location>
        <begin position="563"/>
        <end position="667"/>
    </location>
</feature>
<dbReference type="PROSITE" id="PS50212">
    <property type="entry name" value="RASGEF_NTER"/>
    <property type="match status" value="1"/>
</dbReference>
<protein>
    <submittedName>
        <fullName evidence="6">Ras GEF</fullName>
    </submittedName>
</protein>
<dbReference type="InParanoid" id="A0A317XU19"/>
<feature type="region of interest" description="Disordered" evidence="3">
    <location>
        <begin position="1456"/>
        <end position="1558"/>
    </location>
</feature>
<dbReference type="InterPro" id="IPR001895">
    <property type="entry name" value="RASGEF_cat_dom"/>
</dbReference>
<dbReference type="GO" id="GO:0005085">
    <property type="term" value="F:guanyl-nucleotide exchange factor activity"/>
    <property type="evidence" value="ECO:0007669"/>
    <property type="project" value="UniProtKB-KW"/>
</dbReference>
<dbReference type="Proteomes" id="UP000246740">
    <property type="component" value="Unassembled WGS sequence"/>
</dbReference>
<dbReference type="CDD" id="cd00882">
    <property type="entry name" value="Ras_like_GTPase"/>
    <property type="match status" value="1"/>
</dbReference>
<dbReference type="InterPro" id="IPR027417">
    <property type="entry name" value="P-loop_NTPase"/>
</dbReference>
<sequence>MTTYTVRTEFWLYGSTQTLIIMMNCDSRRLYPPYLEYSCSNARLQYRTSSKLSRYYLVTCHASAQELTHRVASAPLEQPSITKKKPAFASFWERQSTEALAATGSASTSRLAHDAASHSVGSVSRSNSTSHSKSSSTPAPTGAGFVGVQRLIQQYSSSSSAATSATSAAAAAAAAAASSSSSSPASTSPTSQAPTQSILRRSFSGMRAVSAASSSSERPLGPDTLVRRESTPLRSSSISSLRSPNASQSRTSFEYNVNTAETVPKVGLRTEVRTTSPARATTPSMASSQVEALQQAGSDPVPVSPRTISNLDSLTPDTDGSPKPIDVDRSRRHRKLLKEQLRKRNLKRRSAGTHNPAAELNDAELDDVSTSSDDADYDAADAGDKDAVETGQSQRHHPDNGITASISSCGSSSDGNDRTEDFYDLPNQLSVPVRSAKSSAVAFATPGANQTLPGRPSSLEDTRPWLEFSPLLPDSDLMDGPTPEPLLSTAVAASTTRISALDAHSLELTPVKKMAAAPLPLATLSAMTPPSGSTSGTTRSSDSPVSPTGLGFSSAVPYASSSSYLSLSSPTHTPGKRSHRATRLPPPRPTPSAPLPPPPSVASATATPPPAHPIPGSQHSRAAMRQSTANSPSHASHADPFSDTGMRSRSYSLEQEVASADRAGSETLRAVTDPAAISGQKESGLVATVTQKSSGAGPTSDKPSGAAAQASPLSATASPTASNGGSQRDSRESQGSARPGNPLRVPVGRPRGFTVGAVPSGQDMPLYRGSCTLSASARARPRSLLSNEIFPGLDLADPRIVSDPRNTDVVSSRNARSMDVSRHCEHTDGAAVGDQDFATLRPPSGGKSKSYSGSSAMDRTSQSSTGVGTDSLERRPSVGGRSRSASSASLLQQVNSQPKSHASFVVAVVGHAQAGKSTVIRKGLRQFGLSKPHVLSEKVTSHSTVCVVDHEQRTIEVLEIDATVLLNGPSKRFAWPKFLPHIDAVILCYDASEIASFRGMSELLENFAIANLSTVMLACKSEVHPKAVDPYYASDMASVYNVGLAECSVKSDEGKKRMRDCFSYLVKEVAKARSGRSRKAQATTIPTPSSATGSAVSLPSSSAAVSTMTASRSISGHRKEGSQTSSVPSFGDDGPHTDNEVGSGGLTRSARGSISSVRGRGNSNASSNFDHGLTSSGLSSEGSVHGSHPEGPSSILAESLSAQHAVRQAEPEAGITSRKMSNATVASTFSEAPSGRSEDEVALQESLVKAHRGLQSSRASGGYVSIDELWDKLFHAAISRTDERFVTTFMVFYRGFATPVDLLTQMTLRFDALTNRDVAEGMMHRFALIRLTNMLGDWVQDYPGDLSHPDTHAQLLNFHRRLLQHPDSTHTAGQIRATVEATAHAPDLDAVWSRSVNTGRSQHPGHASAGDVPLASHASSSDDAGGSPLFLPKSSSSSSNAASFVALEALNGEHEASLRTESHLDHGSTDRAGSDSSLPLHPERADGIGRSRSVSDVTTSSIEATQAGTEKNGKVADTYGPGEGASSSGSLVARHNASSSTHAGAASLTEGSSSGDSVTRAQNHMLTLRYVSNMLLDIDDEDIASEMTRLEWAFFTAIQPRDLLRHILVPHELRDGPVARSISHFNYVSNWVCSMILAQGKTKHRARMLEKFYNIASILRHDNNYGSLNSVLAGLSKTAVHRLKHTRELLKGKAVNKVYLSLVRLMSNERSSAAYRLALENSDGPTIPYVGVHLQDILSISDGNPSKRAVDGMIHWRKFSLMDEAVMAVAKCQQYDRFIKPIPSVEKLILGVPVLDDEALYERSLVVEPRSQGAPAIATSKIKDLKIFLQNQTSSGSGH</sequence>
<dbReference type="Gene3D" id="3.40.50.300">
    <property type="entry name" value="P-loop containing nucleotide triphosphate hydrolases"/>
    <property type="match status" value="1"/>
</dbReference>
<dbReference type="STRING" id="1882483.A0A317XU19"/>
<feature type="region of interest" description="Disordered" evidence="3">
    <location>
        <begin position="178"/>
        <end position="197"/>
    </location>
</feature>
<feature type="domain" description="Ras-GEF" evidence="4">
    <location>
        <begin position="1579"/>
        <end position="1810"/>
    </location>
</feature>
<evidence type="ECO:0000256" key="1">
    <source>
        <dbReference type="ARBA" id="ARBA00022658"/>
    </source>
</evidence>
<feature type="region of interest" description="Disordered" evidence="3">
    <location>
        <begin position="204"/>
        <end position="256"/>
    </location>
</feature>
<feature type="compositionally biased region" description="Pro residues" evidence="3">
    <location>
        <begin position="584"/>
        <end position="600"/>
    </location>
</feature>
<dbReference type="PROSITE" id="PS50009">
    <property type="entry name" value="RASGEF_CAT"/>
    <property type="match status" value="1"/>
</dbReference>
<feature type="compositionally biased region" description="Polar residues" evidence="3">
    <location>
        <begin position="1150"/>
        <end position="1169"/>
    </location>
</feature>
<feature type="compositionally biased region" description="Low complexity" evidence="3">
    <location>
        <begin position="117"/>
        <end position="137"/>
    </location>
</feature>
<feature type="region of interest" description="Disordered" evidence="3">
    <location>
        <begin position="271"/>
        <end position="423"/>
    </location>
</feature>
<feature type="compositionally biased region" description="Low complexity" evidence="3">
    <location>
        <begin position="1089"/>
        <end position="1113"/>
    </location>
</feature>
<proteinExistence type="predicted"/>
<dbReference type="SMART" id="SM00147">
    <property type="entry name" value="RasGEF"/>
    <property type="match status" value="1"/>
</dbReference>
<keyword evidence="1 2" id="KW-0344">Guanine-nucleotide releasing factor</keyword>
<keyword evidence="7" id="KW-1185">Reference proteome</keyword>
<evidence type="ECO:0000313" key="7">
    <source>
        <dbReference type="Proteomes" id="UP000246740"/>
    </source>
</evidence>
<dbReference type="InterPro" id="IPR008937">
    <property type="entry name" value="Ras-like_GEF"/>
</dbReference>
<feature type="compositionally biased region" description="Low complexity" evidence="3">
    <location>
        <begin position="1415"/>
        <end position="1427"/>
    </location>
</feature>
<evidence type="ECO:0000259" key="5">
    <source>
        <dbReference type="PROSITE" id="PS50212"/>
    </source>
</evidence>
<feature type="region of interest" description="Disordered" evidence="3">
    <location>
        <begin position="525"/>
        <end position="549"/>
    </location>
</feature>
<feature type="domain" description="N-terminal Ras-GEF" evidence="5">
    <location>
        <begin position="1257"/>
        <end position="1383"/>
    </location>
</feature>
<feature type="compositionally biased region" description="Acidic residues" evidence="3">
    <location>
        <begin position="361"/>
        <end position="381"/>
    </location>
</feature>
<feature type="compositionally biased region" description="Low complexity" evidence="3">
    <location>
        <begin position="703"/>
        <end position="722"/>
    </location>
</feature>
<feature type="region of interest" description="Disordered" evidence="3">
    <location>
        <begin position="1075"/>
        <end position="1238"/>
    </location>
</feature>